<dbReference type="RefSeq" id="WP_146383269.1">
    <property type="nucleotide sequence ID" value="NZ_VOEJ01000010.1"/>
</dbReference>
<gene>
    <name evidence="2" type="ORF">FPZ43_17670</name>
</gene>
<name>A0A563TZD5_9SPHI</name>
<sequence>MSTSITPWTNTEKNVFRFLLIFFVLLVVPLDWKYYAHILSIKWTDLQFSDIFYISRYTPQPTGSYHPEIWGLATLTDVVIIAVLALVIAVATPFIVKRELNYPLAKYWLKTLLRYRLAIALLAYGFIKFFPLQSPYPSISSLNTAYGEFNRWKLFSLGLGITPGYESFLGFVELLAAGLLLFRRTALFGAIIVLLFTGNVFFSNLAYEGGEGIYSIYLLVIALYIVAYDALRLYNLIALRNPTLPDTVKPVLKNSQWITLAAAKAGLILFFVFIYGFKTYAAYTKGGYHYPKGKGIAGTAGLYNVTVFKLNGKNHPYSDTDSVRWQNVVFEKWNTISIKTLQPKLIDSSLTEEVHPNEFERNYELAGSGERNYYHYTVGKQGNLLLANKNSHYKDDKLTLQFSRPDSTHIILQGLSATKDSVYAELTLIPKKYLLKEAVGGRNRSLKL</sequence>
<comment type="caution">
    <text evidence="2">The sequence shown here is derived from an EMBL/GenBank/DDBJ whole genome shotgun (WGS) entry which is preliminary data.</text>
</comment>
<evidence type="ECO:0000313" key="3">
    <source>
        <dbReference type="Proteomes" id="UP000320042"/>
    </source>
</evidence>
<keyword evidence="1" id="KW-1133">Transmembrane helix</keyword>
<dbReference type="AlphaFoldDB" id="A0A563TZD5"/>
<feature type="transmembrane region" description="Helical" evidence="1">
    <location>
        <begin position="213"/>
        <end position="231"/>
    </location>
</feature>
<protein>
    <submittedName>
        <fullName evidence="2">DoxX family protein</fullName>
    </submittedName>
</protein>
<dbReference type="EMBL" id="VOEJ01000010">
    <property type="protein sequence ID" value="TWR24727.1"/>
    <property type="molecule type" value="Genomic_DNA"/>
</dbReference>
<keyword evidence="1" id="KW-0472">Membrane</keyword>
<organism evidence="2 3">
    <name type="scientific">Mucilaginibacter pallidiroseus</name>
    <dbReference type="NCBI Taxonomy" id="2599295"/>
    <lineage>
        <taxon>Bacteria</taxon>
        <taxon>Pseudomonadati</taxon>
        <taxon>Bacteroidota</taxon>
        <taxon>Sphingobacteriia</taxon>
        <taxon>Sphingobacteriales</taxon>
        <taxon>Sphingobacteriaceae</taxon>
        <taxon>Mucilaginibacter</taxon>
    </lineage>
</organism>
<dbReference type="OrthoDB" id="102112at2"/>
<accession>A0A563TZD5</accession>
<keyword evidence="3" id="KW-1185">Reference proteome</keyword>
<keyword evidence="1" id="KW-0812">Transmembrane</keyword>
<feature type="transmembrane region" description="Helical" evidence="1">
    <location>
        <begin position="117"/>
        <end position="134"/>
    </location>
</feature>
<feature type="transmembrane region" description="Helical" evidence="1">
    <location>
        <begin position="257"/>
        <end position="277"/>
    </location>
</feature>
<dbReference type="Proteomes" id="UP000320042">
    <property type="component" value="Unassembled WGS sequence"/>
</dbReference>
<feature type="transmembrane region" description="Helical" evidence="1">
    <location>
        <begin position="187"/>
        <end position="207"/>
    </location>
</feature>
<evidence type="ECO:0000313" key="2">
    <source>
        <dbReference type="EMBL" id="TWR24727.1"/>
    </source>
</evidence>
<proteinExistence type="predicted"/>
<feature type="transmembrane region" description="Helical" evidence="1">
    <location>
        <begin position="69"/>
        <end position="96"/>
    </location>
</feature>
<feature type="transmembrane region" description="Helical" evidence="1">
    <location>
        <begin position="15"/>
        <end position="35"/>
    </location>
</feature>
<reference evidence="2 3" key="1">
    <citation type="submission" date="2019-07" db="EMBL/GenBank/DDBJ databases">
        <authorList>
            <person name="Kim J."/>
        </authorList>
    </citation>
    <scope>NUCLEOTIDE SEQUENCE [LARGE SCALE GENOMIC DNA]</scope>
    <source>
        <strain evidence="3">dk17</strain>
    </source>
</reference>
<evidence type="ECO:0000256" key="1">
    <source>
        <dbReference type="SAM" id="Phobius"/>
    </source>
</evidence>